<dbReference type="NCBIfam" id="TIGR02547">
    <property type="entry name" value="casA_cse1"/>
    <property type="match status" value="1"/>
</dbReference>
<dbReference type="Proteomes" id="UP000771797">
    <property type="component" value="Unassembled WGS sequence"/>
</dbReference>
<keyword evidence="2" id="KW-1185">Reference proteome</keyword>
<evidence type="ECO:0000313" key="1">
    <source>
        <dbReference type="EMBL" id="KAF0808018.1"/>
    </source>
</evidence>
<gene>
    <name evidence="1" type="ORF">A6D6_00408</name>
</gene>
<sequence length="531" mass="59924">MTMENRFNLIDEPWIPVADHGRVSLRQIFKSPEYRSLGGNPVQKIAILKLLLAIAQAAATPKDDVEWKELGADGLARRCLDYLDQWYDHFYLYGDKPFLQVPAVAELIEKRTSSKFSSAKTGTKKKEAELGGKPKRLGAGFYPDMPSSNNTMLSHTLFERNLDDKDKALFVVMIMNFSFGGKRVEADMKSLAGKEMGSRYSAPAGPSLGGWIGNLHSFVSTGSVLSSVWVNLITASYIEKTKMWANGIGRPVWEVLPSSEDCEIAKRYKSSYMAVLVSMSRFALLKDEGIYYMDGINYPSIKEGWFEPSLILDRSGSDIKTKYVDPDKRPWRELDSLLAFISGVESQSFECLSLRIGIDRARDIVPRFAVWSGGLKVSVNSGDQSVKQSDDFVESQVWLYGDVLGESWFGQLKKEMDELDTLSNTLWGKVRSYYSALKADNGKDINKTPAGKMARGAKGLFWQLCERDFQELVDQCDQTEIAATQRHKLRQRFAGYVNQAYDKFCPRETARQLDAWAKCRPNNSKYLKKEA</sequence>
<dbReference type="InterPro" id="IPR013381">
    <property type="entry name" value="CRISPR-assoc_prot_Cse1"/>
</dbReference>
<proteinExistence type="predicted"/>
<comment type="caution">
    <text evidence="1">The sequence shown here is derived from an EMBL/GenBank/DDBJ whole genome shotgun (WGS) entry which is preliminary data.</text>
</comment>
<accession>A0ABQ6YCS9</accession>
<evidence type="ECO:0000313" key="2">
    <source>
        <dbReference type="Proteomes" id="UP000771797"/>
    </source>
</evidence>
<reference evidence="1 2" key="1">
    <citation type="submission" date="2012-09" db="EMBL/GenBank/DDBJ databases">
        <title>Genome Sequence of alkane-degrading Bacterium Alcanivorax sp. 6-D-6.</title>
        <authorList>
            <person name="Lai Q."/>
            <person name="Shao Z."/>
        </authorList>
    </citation>
    <scope>NUCLEOTIDE SEQUENCE [LARGE SCALE GENOMIC DNA]</scope>
    <source>
        <strain evidence="1 2">6-D-6</strain>
    </source>
</reference>
<protein>
    <submittedName>
        <fullName evidence="1">CRISPR-associated Cse1 family protein</fullName>
    </submittedName>
</protein>
<organism evidence="1 2">
    <name type="scientific">Alcanivorax xiamenensis</name>
    <dbReference type="NCBI Taxonomy" id="1177156"/>
    <lineage>
        <taxon>Bacteria</taxon>
        <taxon>Pseudomonadati</taxon>
        <taxon>Pseudomonadota</taxon>
        <taxon>Gammaproteobacteria</taxon>
        <taxon>Oceanospirillales</taxon>
        <taxon>Alcanivoracaceae</taxon>
        <taxon>Alcanivorax</taxon>
    </lineage>
</organism>
<name>A0ABQ6YCS9_9GAMM</name>
<dbReference type="Pfam" id="PF09481">
    <property type="entry name" value="CRISPR_Cse1"/>
    <property type="match status" value="1"/>
</dbReference>
<dbReference type="EMBL" id="AQPF01000002">
    <property type="protein sequence ID" value="KAF0808018.1"/>
    <property type="molecule type" value="Genomic_DNA"/>
</dbReference>